<dbReference type="STRING" id="1123402.SAMN02583745_00907"/>
<dbReference type="GO" id="GO:0005829">
    <property type="term" value="C:cytosol"/>
    <property type="evidence" value="ECO:0007669"/>
    <property type="project" value="TreeGrafter"/>
</dbReference>
<evidence type="ECO:0000256" key="2">
    <source>
        <dbReference type="ARBA" id="ARBA00022777"/>
    </source>
</evidence>
<dbReference type="Pfam" id="PF02734">
    <property type="entry name" value="Dak2"/>
    <property type="match status" value="1"/>
</dbReference>
<dbReference type="NCBIfam" id="TIGR02365">
    <property type="entry name" value="dha_L_ycgS"/>
    <property type="match status" value="1"/>
</dbReference>
<dbReference type="InterPro" id="IPR036117">
    <property type="entry name" value="DhaL_dom_sf"/>
</dbReference>
<sequence length="218" mass="23135">MGSEITNIFNAKLGNVIVNQLVDVIVANRDYLSDIDGAIGDGDHGINMAKGFQLCRNTMEGKILSLDEAFQVLADALMEGIGGSMGPLYGSFFTGLAESISQKETLTKYDVADMLEHGLAELKTISDAQVGDKCLMDTLVPAIYAYRASIDKGNDFSNALIHMKEAAEKGKVSTIDLVAKIGRASRLGERSRGVQDAGATSCCLLLVALADGILANIE</sequence>
<evidence type="ECO:0000259" key="3">
    <source>
        <dbReference type="PROSITE" id="PS51480"/>
    </source>
</evidence>
<organism evidence="4 5">
    <name type="scientific">Thorsellia anophelis DSM 18579</name>
    <dbReference type="NCBI Taxonomy" id="1123402"/>
    <lineage>
        <taxon>Bacteria</taxon>
        <taxon>Pseudomonadati</taxon>
        <taxon>Pseudomonadota</taxon>
        <taxon>Gammaproteobacteria</taxon>
        <taxon>Enterobacterales</taxon>
        <taxon>Thorselliaceae</taxon>
        <taxon>Thorsellia</taxon>
    </lineage>
</organism>
<dbReference type="Proteomes" id="UP000242642">
    <property type="component" value="Unassembled WGS sequence"/>
</dbReference>
<evidence type="ECO:0000256" key="1">
    <source>
        <dbReference type="ARBA" id="ARBA00022679"/>
    </source>
</evidence>
<dbReference type="InterPro" id="IPR004007">
    <property type="entry name" value="DhaL_dom"/>
</dbReference>
<accession>A0A1I0AEQ4</accession>
<name>A0A1I0AEQ4_9GAMM</name>
<evidence type="ECO:0000313" key="4">
    <source>
        <dbReference type="EMBL" id="SES92298.1"/>
    </source>
</evidence>
<dbReference type="RefSeq" id="WP_093318141.1">
    <property type="nucleotide sequence ID" value="NZ_FOHV01000005.1"/>
</dbReference>
<reference evidence="5" key="1">
    <citation type="submission" date="2016-10" db="EMBL/GenBank/DDBJ databases">
        <authorList>
            <person name="Varghese N."/>
            <person name="Submissions S."/>
        </authorList>
    </citation>
    <scope>NUCLEOTIDE SEQUENCE [LARGE SCALE GENOMIC DNA]</scope>
    <source>
        <strain evidence="5">DSM 18579</strain>
    </source>
</reference>
<protein>
    <submittedName>
        <fullName evidence="4">Dihydroxyacetone kinase DhaL subunit</fullName>
    </submittedName>
</protein>
<keyword evidence="2 4" id="KW-0418">Kinase</keyword>
<dbReference type="Gene3D" id="1.25.40.340">
    <property type="match status" value="1"/>
</dbReference>
<dbReference type="SMART" id="SM01120">
    <property type="entry name" value="Dak2"/>
    <property type="match status" value="1"/>
</dbReference>
<dbReference type="EMBL" id="FOHV01000005">
    <property type="protein sequence ID" value="SES92298.1"/>
    <property type="molecule type" value="Genomic_DNA"/>
</dbReference>
<dbReference type="PROSITE" id="PS51480">
    <property type="entry name" value="DHAL"/>
    <property type="match status" value="1"/>
</dbReference>
<dbReference type="InterPro" id="IPR050861">
    <property type="entry name" value="Dihydroxyacetone_Kinase"/>
</dbReference>
<dbReference type="FunFam" id="1.25.40.340:FF:000002">
    <property type="entry name" value="Dihydroxyacetone kinase, L subunit"/>
    <property type="match status" value="1"/>
</dbReference>
<feature type="domain" description="DhaL" evidence="3">
    <location>
        <begin position="12"/>
        <end position="211"/>
    </location>
</feature>
<dbReference type="InterPro" id="IPR012737">
    <property type="entry name" value="DhaK_L_YcgS"/>
</dbReference>
<dbReference type="SUPFAM" id="SSF101473">
    <property type="entry name" value="DhaL-like"/>
    <property type="match status" value="1"/>
</dbReference>
<dbReference type="PANTHER" id="PTHR28629">
    <property type="entry name" value="TRIOKINASE/FMN CYCLASE"/>
    <property type="match status" value="1"/>
</dbReference>
<keyword evidence="5" id="KW-1185">Reference proteome</keyword>
<dbReference type="GO" id="GO:0004371">
    <property type="term" value="F:glycerone kinase activity"/>
    <property type="evidence" value="ECO:0007669"/>
    <property type="project" value="InterPro"/>
</dbReference>
<dbReference type="OrthoDB" id="9800291at2"/>
<keyword evidence="1" id="KW-0808">Transferase</keyword>
<evidence type="ECO:0000313" key="5">
    <source>
        <dbReference type="Proteomes" id="UP000242642"/>
    </source>
</evidence>
<dbReference type="AlphaFoldDB" id="A0A1I0AEQ4"/>
<proteinExistence type="predicted"/>
<dbReference type="PANTHER" id="PTHR28629:SF4">
    <property type="entry name" value="TRIOKINASE_FMN CYCLASE"/>
    <property type="match status" value="1"/>
</dbReference>
<dbReference type="GO" id="GO:0019563">
    <property type="term" value="P:glycerol catabolic process"/>
    <property type="evidence" value="ECO:0007669"/>
    <property type="project" value="TreeGrafter"/>
</dbReference>
<gene>
    <name evidence="4" type="ORF">SAMN02583745_00907</name>
</gene>